<evidence type="ECO:0000256" key="4">
    <source>
        <dbReference type="ARBA" id="ARBA00022673"/>
    </source>
</evidence>
<organism evidence="18 19">
    <name type="scientific">Parastrongyloides trichosuri</name>
    <name type="common">Possum-specific nematode worm</name>
    <dbReference type="NCBI Taxonomy" id="131310"/>
    <lineage>
        <taxon>Eukaryota</taxon>
        <taxon>Metazoa</taxon>
        <taxon>Ecdysozoa</taxon>
        <taxon>Nematoda</taxon>
        <taxon>Chromadorea</taxon>
        <taxon>Rhabditida</taxon>
        <taxon>Tylenchina</taxon>
        <taxon>Panagrolaimomorpha</taxon>
        <taxon>Strongyloidoidea</taxon>
        <taxon>Strongyloididae</taxon>
        <taxon>Parastrongyloides</taxon>
    </lineage>
</organism>
<evidence type="ECO:0000256" key="15">
    <source>
        <dbReference type="ARBA" id="ARBA00023303"/>
    </source>
</evidence>
<dbReference type="Pfam" id="PF08399">
    <property type="entry name" value="VWA_N"/>
    <property type="match status" value="1"/>
</dbReference>
<dbReference type="GO" id="GO:0005891">
    <property type="term" value="C:voltage-gated calcium channel complex"/>
    <property type="evidence" value="ECO:0007669"/>
    <property type="project" value="TreeGrafter"/>
</dbReference>
<dbReference type="Proteomes" id="UP000038045">
    <property type="component" value="Unplaced"/>
</dbReference>
<evidence type="ECO:0000256" key="8">
    <source>
        <dbReference type="ARBA" id="ARBA00022837"/>
    </source>
</evidence>
<comment type="subcellular location">
    <subcellularLocation>
        <location evidence="1">Membrane</location>
        <topology evidence="1">Single-pass type I membrane protein</topology>
    </subcellularLocation>
</comment>
<dbReference type="PANTHER" id="PTHR10166:SF37">
    <property type="entry name" value="STOLID, ISOFORM H"/>
    <property type="match status" value="1"/>
</dbReference>
<dbReference type="InterPro" id="IPR013680">
    <property type="entry name" value="VDCC_a2/dsu"/>
</dbReference>
<evidence type="ECO:0000256" key="14">
    <source>
        <dbReference type="ARBA" id="ARBA00023180"/>
    </source>
</evidence>
<keyword evidence="18" id="KW-1185">Reference proteome</keyword>
<evidence type="ECO:0000256" key="11">
    <source>
        <dbReference type="ARBA" id="ARBA00023065"/>
    </source>
</evidence>
<keyword evidence="8" id="KW-0106">Calcium</keyword>
<evidence type="ECO:0000256" key="1">
    <source>
        <dbReference type="ARBA" id="ARBA00004479"/>
    </source>
</evidence>
<dbReference type="Gene3D" id="3.30.450.20">
    <property type="entry name" value="PAS domain"/>
    <property type="match status" value="1"/>
</dbReference>
<feature type="chain" id="PRO_5005891364" evidence="16">
    <location>
        <begin position="28"/>
        <end position="1227"/>
    </location>
</feature>
<keyword evidence="15" id="KW-0407">Ion channel</keyword>
<dbReference type="InterPro" id="IPR013608">
    <property type="entry name" value="VWA_N"/>
</dbReference>
<evidence type="ECO:0000313" key="19">
    <source>
        <dbReference type="WBParaSite" id="PTRK_0000437000.2"/>
    </source>
</evidence>
<dbReference type="STRING" id="131310.A0A0N4ZAD7"/>
<dbReference type="InterPro" id="IPR036465">
    <property type="entry name" value="vWFA_dom_sf"/>
</dbReference>
<evidence type="ECO:0000256" key="13">
    <source>
        <dbReference type="ARBA" id="ARBA00023157"/>
    </source>
</evidence>
<dbReference type="SMART" id="SM00327">
    <property type="entry name" value="VWA"/>
    <property type="match status" value="1"/>
</dbReference>
<keyword evidence="9" id="KW-0851">Voltage-gated channel</keyword>
<evidence type="ECO:0000259" key="17">
    <source>
        <dbReference type="PROSITE" id="PS50234"/>
    </source>
</evidence>
<evidence type="ECO:0000256" key="6">
    <source>
        <dbReference type="ARBA" id="ARBA00022723"/>
    </source>
</evidence>
<keyword evidence="3" id="KW-0109">Calcium transport</keyword>
<keyword evidence="13" id="KW-1015">Disulfide bond</keyword>
<accession>A0A0N4ZAD7</accession>
<dbReference type="WBParaSite" id="PTRK_0000437000.2">
    <property type="protein sequence ID" value="PTRK_0000437000.2"/>
    <property type="gene ID" value="PTRK_0000437000"/>
</dbReference>
<dbReference type="SUPFAM" id="SSF53300">
    <property type="entry name" value="vWA-like"/>
    <property type="match status" value="1"/>
</dbReference>
<dbReference type="PROSITE" id="PS50234">
    <property type="entry name" value="VWFA"/>
    <property type="match status" value="1"/>
</dbReference>
<dbReference type="Pfam" id="PF13519">
    <property type="entry name" value="VWA_2"/>
    <property type="match status" value="1"/>
</dbReference>
<dbReference type="InterPro" id="IPR051173">
    <property type="entry name" value="Ca_channel_alpha-2/delta"/>
</dbReference>
<feature type="signal peptide" evidence="16">
    <location>
        <begin position="1"/>
        <end position="27"/>
    </location>
</feature>
<evidence type="ECO:0000256" key="2">
    <source>
        <dbReference type="ARBA" id="ARBA00022448"/>
    </source>
</evidence>
<feature type="domain" description="VWFA" evidence="17">
    <location>
        <begin position="260"/>
        <end position="494"/>
    </location>
</feature>
<evidence type="ECO:0000256" key="16">
    <source>
        <dbReference type="SAM" id="SignalP"/>
    </source>
</evidence>
<dbReference type="AlphaFoldDB" id="A0A0N4ZAD7"/>
<evidence type="ECO:0000256" key="3">
    <source>
        <dbReference type="ARBA" id="ARBA00022568"/>
    </source>
</evidence>
<dbReference type="PANTHER" id="PTHR10166">
    <property type="entry name" value="VOLTAGE-DEPENDENT CALCIUM CHANNEL SUBUNIT ALPHA-2/DELTA-RELATED"/>
    <property type="match status" value="1"/>
</dbReference>
<dbReference type="GO" id="GO:0046872">
    <property type="term" value="F:metal ion binding"/>
    <property type="evidence" value="ECO:0007669"/>
    <property type="project" value="UniProtKB-KW"/>
</dbReference>
<sequence length="1227" mass="140623">MKTNLYIYCISILIFLLLLNICSINEAASASSVSNWSTQLGNQLNKLISDIGQPEKIIERYQKIAESMIFDPRSELKKIKKEIEKYMGHRAKLAWQAKSSLQAKALPQLNATRVNDPQDSEFIRYMNAKLDSDGTVVYKDGAERVAIHINSTRRFQYHVNTNFYGLKTSFEASAVHFPTPVYNRQPDLLMQVQWSDIDQFYQKNKERVKDLFFQSFCSESGFLRYFPAAPWKFDNEAARLDLYDCRNTEWFLASATMPKSIIIMLDLSGSMLGQRFEIAKQTVETILETLSDNDYFNIIPFSKTANLLGTCDNENLLLQATLRNKKILRSKLSAVVSEGKADYEVALAKAFSTILNLTNELKWKSKEEYTKEILLANGNISLREKCFILEDHVVCGDPAYFQDISDMNNPSKNSNIGCNNAIMLITDGAPGYYKEIFELYNKEKRVRFFSFLIGEEAVDFDQVKWMACTNRGFMVHINNMADVHEKVQHYIKVMSRSVGYVASEIKEEDATWSGIQLERVSNRFVTTVGYPVILNENVMGVSSVSIPLTELDQFATPSMLGGRSHFFMLDNNGYVVIHPQLTPLDSETEKLKSGYNNMDLVEIEVLSQEKIDMDETHIFTCDNTETPTWDVLYSVENMKRVYPQVNKYYTECINNTEFIIGFAIGEGDERRVERRQKKMDYSNIDKSWFENTKFVIHPEWRYCLLNDSDYNTTPEDALKSYALQMKRIGRLPELCKSREYLVNQILLDAQATSDIKDLWQQKWTEHLEDRINLIFLATPSGLVRYYDENVEAFKYLSDIDNSTEKDNYMHKHFIKELHRKSTEEAWYKRAVRMKNRIVIDINSKYQIPYDGTKETAYKMFENNTILAHAYKAIYLDGAVVGVLGIEFDYDYLVGTMDKIGCGPGSKNNWCFLLDEHGYVIYSSKANTTYSAYLSSGSLDSRTKDNVLGKWFGRINRVTEAVMKKLTDSKYNYFKISKFVDYQAVCVKDKPVVAHASILPKSPLKNIVEIITWFIKTIVKIMKTLNLPFMMSMFQAAKANAYTPSFQKTGNNSYACEKESPFFIANFDNKHEFYPSLNEKNSYDRPCTNHGNCAIKSYASWVQGTNLLLVSIVNTPESNCYDETQCTLQGDKDLQFEFKVKTDPGDLGTTTPSPTSTTDMEGGVKQKKIDIIASNLNNILSVKTTPLPNLALSTPIDKKFFKCKKSPSKRRMKAVTTCAALNVSYVSF</sequence>
<evidence type="ECO:0000256" key="9">
    <source>
        <dbReference type="ARBA" id="ARBA00022882"/>
    </source>
</evidence>
<dbReference type="InterPro" id="IPR002035">
    <property type="entry name" value="VWF_A"/>
</dbReference>
<reference evidence="19" key="1">
    <citation type="submission" date="2017-02" db="UniProtKB">
        <authorList>
            <consortium name="WormBaseParasite"/>
        </authorList>
    </citation>
    <scope>IDENTIFICATION</scope>
</reference>
<dbReference type="Gene3D" id="3.40.50.410">
    <property type="entry name" value="von Willebrand factor, type A domain"/>
    <property type="match status" value="2"/>
</dbReference>
<evidence type="ECO:0000256" key="12">
    <source>
        <dbReference type="ARBA" id="ARBA00023136"/>
    </source>
</evidence>
<keyword evidence="5" id="KW-0812">Transmembrane</keyword>
<keyword evidence="11" id="KW-0406">Ion transport</keyword>
<keyword evidence="14" id="KW-0325">Glycoprotein</keyword>
<keyword evidence="6" id="KW-0479">Metal-binding</keyword>
<keyword evidence="2" id="KW-0813">Transport</keyword>
<name>A0A0N4ZAD7_PARTI</name>
<evidence type="ECO:0000256" key="7">
    <source>
        <dbReference type="ARBA" id="ARBA00022729"/>
    </source>
</evidence>
<keyword evidence="4" id="KW-0107">Calcium channel</keyword>
<keyword evidence="7 16" id="KW-0732">Signal</keyword>
<evidence type="ECO:0000313" key="18">
    <source>
        <dbReference type="Proteomes" id="UP000038045"/>
    </source>
</evidence>
<keyword evidence="12" id="KW-0472">Membrane</keyword>
<dbReference type="Pfam" id="PF08473">
    <property type="entry name" value="VGCC_alpha2"/>
    <property type="match status" value="1"/>
</dbReference>
<keyword evidence="10" id="KW-1133">Transmembrane helix</keyword>
<protein>
    <submittedName>
        <fullName evidence="19">VWFA domain-containing protein</fullName>
    </submittedName>
</protein>
<evidence type="ECO:0000256" key="5">
    <source>
        <dbReference type="ARBA" id="ARBA00022692"/>
    </source>
</evidence>
<proteinExistence type="predicted"/>
<evidence type="ECO:0000256" key="10">
    <source>
        <dbReference type="ARBA" id="ARBA00022989"/>
    </source>
</evidence>
<dbReference type="GO" id="GO:0005245">
    <property type="term" value="F:voltage-gated calcium channel activity"/>
    <property type="evidence" value="ECO:0007669"/>
    <property type="project" value="TreeGrafter"/>
</dbReference>